<dbReference type="AlphaFoldDB" id="A0A4Y8PS70"/>
<evidence type="ECO:0000313" key="2">
    <source>
        <dbReference type="Proteomes" id="UP000298246"/>
    </source>
</evidence>
<dbReference type="Proteomes" id="UP000298246">
    <property type="component" value="Unassembled WGS sequence"/>
</dbReference>
<dbReference type="EMBL" id="MYFO01000053">
    <property type="protein sequence ID" value="TFE83249.1"/>
    <property type="molecule type" value="Genomic_DNA"/>
</dbReference>
<dbReference type="RefSeq" id="WP_134757319.1">
    <property type="nucleotide sequence ID" value="NZ_MYFO02000009.1"/>
</dbReference>
<sequence length="1023" mass="115153">MLPPKIDPREVSDLIAQMKEMAPYYTPEWRFTPEDPDPGSALFLMFSQMFHENIKRLNRVPTKNLISFLNMFDVTLLPARPASAYVTFALNEGTREAVLIPAGTKVTAAGDEGDILYETDRTALLTPAVLKTVYLSSRKQDAIIRIPDEFLGLSAQGQALPTQLFRFQGRVNLQEHTLYLEHDSMFTLSDTARIEIEISNSTKRYEEARICSQLADDRLVEWLYATEEGWAPFDRVEASDNRIVLIKGHRRELIESEVNGVAGRWIACRLKPVRPGRGAKTLADSRLSLDKIAVKSDYADVLQTGGIGPEQMFFNDIESDPSGFYPFGDQFAVYGTFYLSSREAFSKRDSDITISFNLKAIPHRFQPEYEEPVDWKPVMKKNTFDKTPDPEVTISQVVWEYWNGMSWVRLAVSKEAERLFTVTQEGHKELTFRCPEDLEPTYVNGNENWWIRVRILQMDNAYAPQAIYQSPWMDSVRMTYNYGQRLKPLMRCLALNNTVYADLTRHSRQLEGGFEPFQPLPGQHPTLYLGWDTPPLKGPVSIYVSVRPQRLTERDIPLLEWEYLRAGMPGVPSEWATLKVIDGTNGLTQSGTLQFVGPADFAAETLFGTEGSWIRAVNRDDKYEDKTGLVRVPTVNGLYLNTVRVVQQETIVSEEPLQRNDDMGGYQLSRGNVVSEEVWVDESGYLKDEQIVQYENAGTPVLDVYRDTDGNVQHVWVLWTAVTNFGDSGSRDRHYTIDRTFGRIRFGDGINGMEPPVGGLGQVEVTYKVTSGQVGNVDARQIINLQDSIAFVGEVYNPEPASGGCQPESMDSALARGPQMLKNRDRAVTAEDFEWLAREAYPNIAKVKCMANYNAYMSKEIGSMTLVILPKEGQQGGATFPALKKRVESYLLKRAASLVAFPERIQVIEPVYMEISVSAIVAVEGMDAVVPTELAALDKLQSFLNPLSGNFDGTGWQIGQQVHPSVFYALLKSIRAINHVEKLYMTVYKVEDGVRTELDVNNLPALPHAIVISGRHNVVVNAL</sequence>
<comment type="caution">
    <text evidence="1">The sequence shown here is derived from an EMBL/GenBank/DDBJ whole genome shotgun (WGS) entry which is preliminary data.</text>
</comment>
<dbReference type="OrthoDB" id="366288at2"/>
<organism evidence="1 2">
    <name type="scientific">Paenibacillus athensensis</name>
    <dbReference type="NCBI Taxonomy" id="1967502"/>
    <lineage>
        <taxon>Bacteria</taxon>
        <taxon>Bacillati</taxon>
        <taxon>Bacillota</taxon>
        <taxon>Bacilli</taxon>
        <taxon>Bacillales</taxon>
        <taxon>Paenibacillaceae</taxon>
        <taxon>Paenibacillus</taxon>
    </lineage>
</organism>
<name>A0A4Y8PS70_9BACL</name>
<accession>A0A4Y8PS70</accession>
<evidence type="ECO:0000313" key="1">
    <source>
        <dbReference type="EMBL" id="TFE83249.1"/>
    </source>
</evidence>
<proteinExistence type="predicted"/>
<protein>
    <submittedName>
        <fullName evidence="1">Uncharacterized protein</fullName>
    </submittedName>
</protein>
<reference evidence="1 2" key="1">
    <citation type="submission" date="2017-03" db="EMBL/GenBank/DDBJ databases">
        <title>Isolation of Levoglucosan Utilizing Bacteria.</title>
        <authorList>
            <person name="Arya A.S."/>
        </authorList>
    </citation>
    <scope>NUCLEOTIDE SEQUENCE [LARGE SCALE GENOMIC DNA]</scope>
    <source>
        <strain evidence="1 2">MEC069</strain>
    </source>
</reference>
<keyword evidence="2" id="KW-1185">Reference proteome</keyword>
<gene>
    <name evidence="1" type="ORF">B5M42_23365</name>
</gene>